<feature type="region of interest" description="Disordered" evidence="1">
    <location>
        <begin position="224"/>
        <end position="253"/>
    </location>
</feature>
<feature type="signal peptide" evidence="2">
    <location>
        <begin position="1"/>
        <end position="36"/>
    </location>
</feature>
<protein>
    <submittedName>
        <fullName evidence="4">Lamin tail domain-containing protein</fullName>
    </submittedName>
</protein>
<organism evidence="4">
    <name type="scientific">Streptomyces sp. NBC_01401</name>
    <dbReference type="NCBI Taxonomy" id="2903854"/>
    <lineage>
        <taxon>Bacteria</taxon>
        <taxon>Bacillati</taxon>
        <taxon>Actinomycetota</taxon>
        <taxon>Actinomycetes</taxon>
        <taxon>Kitasatosporales</taxon>
        <taxon>Streptomycetaceae</taxon>
        <taxon>Streptomyces</taxon>
    </lineage>
</organism>
<evidence type="ECO:0000256" key="2">
    <source>
        <dbReference type="SAM" id="SignalP"/>
    </source>
</evidence>
<dbReference type="EMBL" id="CP109535">
    <property type="protein sequence ID" value="WTY93448.1"/>
    <property type="molecule type" value="Genomic_DNA"/>
</dbReference>
<name>A0AAU3GME9_9ACTN</name>
<evidence type="ECO:0000256" key="1">
    <source>
        <dbReference type="SAM" id="MobiDB-lite"/>
    </source>
</evidence>
<keyword evidence="2" id="KW-0732">Signal</keyword>
<dbReference type="InterPro" id="IPR001322">
    <property type="entry name" value="Lamin_tail_dom"/>
</dbReference>
<dbReference type="SUPFAM" id="SSF74853">
    <property type="entry name" value="Lamin A/C globular tail domain"/>
    <property type="match status" value="1"/>
</dbReference>
<feature type="chain" id="PRO_5043737946" evidence="2">
    <location>
        <begin position="37"/>
        <end position="475"/>
    </location>
</feature>
<evidence type="ECO:0000259" key="3">
    <source>
        <dbReference type="PROSITE" id="PS51841"/>
    </source>
</evidence>
<dbReference type="Pfam" id="PF00932">
    <property type="entry name" value="LTD"/>
    <property type="match status" value="1"/>
</dbReference>
<gene>
    <name evidence="4" type="ORF">OG626_00420</name>
</gene>
<dbReference type="PROSITE" id="PS51318">
    <property type="entry name" value="TAT"/>
    <property type="match status" value="1"/>
</dbReference>
<dbReference type="InterPro" id="IPR036415">
    <property type="entry name" value="Lamin_tail_dom_sf"/>
</dbReference>
<dbReference type="AlphaFoldDB" id="A0AAU3GME9"/>
<feature type="domain" description="LTD" evidence="3">
    <location>
        <begin position="30"/>
        <end position="131"/>
    </location>
</feature>
<dbReference type="InterPro" id="IPR006311">
    <property type="entry name" value="TAT_signal"/>
</dbReference>
<dbReference type="PROSITE" id="PS51841">
    <property type="entry name" value="LTD"/>
    <property type="match status" value="1"/>
</dbReference>
<accession>A0AAU3GME9</accession>
<dbReference type="Gene3D" id="2.60.40.1260">
    <property type="entry name" value="Lamin Tail domain"/>
    <property type="match status" value="1"/>
</dbReference>
<reference evidence="4" key="1">
    <citation type="submission" date="2022-10" db="EMBL/GenBank/DDBJ databases">
        <title>The complete genomes of actinobacterial strains from the NBC collection.</title>
        <authorList>
            <person name="Joergensen T.S."/>
            <person name="Alvarez Arevalo M."/>
            <person name="Sterndorff E.B."/>
            <person name="Faurdal D."/>
            <person name="Vuksanovic O."/>
            <person name="Mourched A.-S."/>
            <person name="Charusanti P."/>
            <person name="Shaw S."/>
            <person name="Blin K."/>
            <person name="Weber T."/>
        </authorList>
    </citation>
    <scope>NUCLEOTIDE SEQUENCE</scope>
    <source>
        <strain evidence="4">NBC_01401</strain>
    </source>
</reference>
<evidence type="ECO:0000313" key="4">
    <source>
        <dbReference type="EMBL" id="WTY93448.1"/>
    </source>
</evidence>
<proteinExistence type="predicted"/>
<sequence>MNRSIDRGRRRVLAGFLVAGPLLAVGALSAVPVAHAAASGDIRINEVVTTGDVDDSIELFNKGTATIDVSGWILKDDDADHAYRIASGTTLTAGESRAFEVDDTFGLGSDDEARLYLADGETLVDSFSWSKHSDPSWSRCPDGTGDFRQATAVSLGGPNNCGSSGGGSTDPVAWPGGSSVETADASDVFGEDLSGLYQEGDVLWGAQNSGKLWRLVQDGSGGWKPDAGSGWSSGKTLRFTGGSGSPDSEGVTLTGSGSAGGVFVASERDGDASGTSRLSVLKYDVTGSGSSLAASKEWNLTSDLPKTDSNLGFEGITWIPDTYLSSAAFKDASTGAAYDPARYSAHSGGVFFVGVEGTGMIYGYVLTDSGSYTGVASFSSGMAGVMELQWEPQASRLWAVCDDTCDGRHSTLKIDTAGAFTTTAVHDRPTGMPNYNNEGFTLAGSDACVSGSKPVHWADDTNDGGHALRKGTITC</sequence>